<dbReference type="SMR" id="A0A067FGP3"/>
<keyword evidence="1" id="KW-0963">Cytoplasm</keyword>
<gene>
    <name evidence="10" type="ORF">CISIN_1g042062mg</name>
</gene>
<dbReference type="SUPFAM" id="SSF47226">
    <property type="entry name" value="Histidine-containing phosphotransfer domain, HPT domain"/>
    <property type="match status" value="1"/>
</dbReference>
<dbReference type="GO" id="GO:0000160">
    <property type="term" value="P:phosphorelay signal transduction system"/>
    <property type="evidence" value="ECO:0000318"/>
    <property type="project" value="GO_Central"/>
</dbReference>
<dbReference type="GO" id="GO:0005737">
    <property type="term" value="C:cytoplasm"/>
    <property type="evidence" value="ECO:0000318"/>
    <property type="project" value="GO_Central"/>
</dbReference>
<reference evidence="10 11" key="1">
    <citation type="submission" date="2014-04" db="EMBL/GenBank/DDBJ databases">
        <authorList>
            <consortium name="International Citrus Genome Consortium"/>
            <person name="Gmitter F."/>
            <person name="Chen C."/>
            <person name="Farmerie W."/>
            <person name="Harkins T."/>
            <person name="Desany B."/>
            <person name="Mohiuddin M."/>
            <person name="Kodira C."/>
            <person name="Borodovsky M."/>
            <person name="Lomsadze A."/>
            <person name="Burns P."/>
            <person name="Jenkins J."/>
            <person name="Prochnik S."/>
            <person name="Shu S."/>
            <person name="Chapman J."/>
            <person name="Pitluck S."/>
            <person name="Schmutz J."/>
            <person name="Rokhsar D."/>
        </authorList>
    </citation>
    <scope>NUCLEOTIDE SEQUENCE</scope>
</reference>
<dbReference type="InterPro" id="IPR008207">
    <property type="entry name" value="Sig_transdc_His_kin_Hpt_dom"/>
</dbReference>
<evidence type="ECO:0000256" key="4">
    <source>
        <dbReference type="ARBA" id="ARBA00023012"/>
    </source>
</evidence>
<comment type="subcellular location">
    <subcellularLocation>
        <location evidence="7">Cytoplasm</location>
        <location evidence="7">Cytosol</location>
    </subcellularLocation>
    <subcellularLocation>
        <location evidence="7">Nucleus</location>
    </subcellularLocation>
</comment>
<accession>A0A067FGP3</accession>
<dbReference type="InterPro" id="IPR036641">
    <property type="entry name" value="HPT_dom_sf"/>
</dbReference>
<keyword evidence="5" id="KW-0539">Nucleus</keyword>
<keyword evidence="8" id="KW-0175">Coiled coil</keyword>
<dbReference type="GO" id="GO:0043424">
    <property type="term" value="F:protein histidine kinase binding"/>
    <property type="evidence" value="ECO:0000318"/>
    <property type="project" value="GO_Central"/>
</dbReference>
<evidence type="ECO:0000256" key="3">
    <source>
        <dbReference type="ARBA" id="ARBA00022990"/>
    </source>
</evidence>
<evidence type="ECO:0000256" key="7">
    <source>
        <dbReference type="RuleBase" id="RU369004"/>
    </source>
</evidence>
<dbReference type="Proteomes" id="UP000027120">
    <property type="component" value="Unassembled WGS sequence"/>
</dbReference>
<evidence type="ECO:0000256" key="2">
    <source>
        <dbReference type="ARBA" id="ARBA00022864"/>
    </source>
</evidence>
<evidence type="ECO:0000256" key="6">
    <source>
        <dbReference type="PROSITE-ProRule" id="PRU00110"/>
    </source>
</evidence>
<evidence type="ECO:0000256" key="8">
    <source>
        <dbReference type="SAM" id="Coils"/>
    </source>
</evidence>
<dbReference type="PANTHER" id="PTHR28242">
    <property type="entry name" value="PHOSPHORELAY INTERMEDIATE PROTEIN YPD1"/>
    <property type="match status" value="1"/>
</dbReference>
<comment type="domain">
    <text evidence="7">Histidine-containing phosphotransfer domain (HPt) contains an active histidine that mediates the phosphotransfer.</text>
</comment>
<dbReference type="GO" id="GO:0005634">
    <property type="term" value="C:nucleus"/>
    <property type="evidence" value="ECO:0000318"/>
    <property type="project" value="GO_Central"/>
</dbReference>
<dbReference type="Pfam" id="PF01627">
    <property type="entry name" value="Hpt"/>
    <property type="match status" value="1"/>
</dbReference>
<evidence type="ECO:0000313" key="11">
    <source>
        <dbReference type="Proteomes" id="UP000027120"/>
    </source>
</evidence>
<keyword evidence="4 7" id="KW-0902">Two-component regulatory system</keyword>
<evidence type="ECO:0000259" key="9">
    <source>
        <dbReference type="PROSITE" id="PS50894"/>
    </source>
</evidence>
<feature type="domain" description="HPt" evidence="9">
    <location>
        <begin position="35"/>
        <end position="130"/>
    </location>
</feature>
<evidence type="ECO:0000313" key="10">
    <source>
        <dbReference type="EMBL" id="KDO66564.1"/>
    </source>
</evidence>
<organism evidence="10 11">
    <name type="scientific">Citrus sinensis</name>
    <name type="common">Sweet orange</name>
    <name type="synonym">Citrus aurantium var. sinensis</name>
    <dbReference type="NCBI Taxonomy" id="2711"/>
    <lineage>
        <taxon>Eukaryota</taxon>
        <taxon>Viridiplantae</taxon>
        <taxon>Streptophyta</taxon>
        <taxon>Embryophyta</taxon>
        <taxon>Tracheophyta</taxon>
        <taxon>Spermatophyta</taxon>
        <taxon>Magnoliopsida</taxon>
        <taxon>eudicotyledons</taxon>
        <taxon>Gunneridae</taxon>
        <taxon>Pentapetalae</taxon>
        <taxon>rosids</taxon>
        <taxon>malvids</taxon>
        <taxon>Sapindales</taxon>
        <taxon>Rutaceae</taxon>
        <taxon>Aurantioideae</taxon>
        <taxon>Citrus</taxon>
    </lineage>
</organism>
<dbReference type="GO" id="GO:0009736">
    <property type="term" value="P:cytokinin-activated signaling pathway"/>
    <property type="evidence" value="ECO:0000318"/>
    <property type="project" value="GO_Central"/>
</dbReference>
<dbReference type="InterPro" id="IPR045871">
    <property type="entry name" value="AHP1-5/YPD1"/>
</dbReference>
<feature type="coiled-coil region" evidence="8">
    <location>
        <begin position="47"/>
        <end position="74"/>
    </location>
</feature>
<dbReference type="FunFam" id="1.20.120.160:FF:000001">
    <property type="entry name" value="Histidine-containing phosphotransfer protein 1"/>
    <property type="match status" value="1"/>
</dbReference>
<dbReference type="PROSITE" id="PS50894">
    <property type="entry name" value="HPT"/>
    <property type="match status" value="1"/>
</dbReference>
<evidence type="ECO:0000256" key="5">
    <source>
        <dbReference type="ARBA" id="ARBA00023242"/>
    </source>
</evidence>
<comment type="caution">
    <text evidence="6">Lacks conserved residue(s) required for the propagation of feature annotation.</text>
</comment>
<sequence length="142" mass="16539">MEALRQQIAEMRQSFFDEEILDRYFIQLEQLGENNPGFVEDVLTVYFRDSTRTLANIEKELQKTEVNYVELDRYFYNLKGSSASIGANKVRNEVNKTRELCRAANWEEAKVSLEQLKVEHSTLKDKLTAYFELVAQLGTDSD</sequence>
<comment type="function">
    <text evidence="7">Functions as a two-component phosphorelay mediators between cytokinin sensor histidine kinases and response regulators (B-type ARRs). Plays an important role in propagating cytokinin signal transduction.</text>
</comment>
<dbReference type="GO" id="GO:0005829">
    <property type="term" value="C:cytosol"/>
    <property type="evidence" value="ECO:0007669"/>
    <property type="project" value="UniProtKB-SubCell"/>
</dbReference>
<dbReference type="GO" id="GO:0009927">
    <property type="term" value="F:histidine phosphotransfer kinase activity"/>
    <property type="evidence" value="ECO:0000318"/>
    <property type="project" value="GO_Central"/>
</dbReference>
<protein>
    <recommendedName>
        <fullName evidence="7">Histidine-containing phosphotransfer protein</fullName>
    </recommendedName>
</protein>
<name>A0A067FGP3_CITSI</name>
<dbReference type="AlphaFoldDB" id="A0A067FGP3"/>
<dbReference type="STRING" id="2711.A0A067FGP3"/>
<keyword evidence="11" id="KW-1185">Reference proteome</keyword>
<keyword evidence="2 7" id="KW-0932">Cytokinin signaling pathway</keyword>
<dbReference type="Gene3D" id="1.20.120.160">
    <property type="entry name" value="HPT domain"/>
    <property type="match status" value="1"/>
</dbReference>
<dbReference type="EMBL" id="KK784899">
    <property type="protein sequence ID" value="KDO66564.1"/>
    <property type="molecule type" value="Genomic_DNA"/>
</dbReference>
<proteinExistence type="predicted"/>
<keyword evidence="3" id="KW-0007">Acetylation</keyword>
<evidence type="ECO:0000256" key="1">
    <source>
        <dbReference type="ARBA" id="ARBA00022490"/>
    </source>
</evidence>
<dbReference type="PANTHER" id="PTHR28242:SF41">
    <property type="entry name" value="HISTIDINE CONTAINING PHOSPHOTRANSFER PROTEIN"/>
    <property type="match status" value="1"/>
</dbReference>